<organism evidence="4 5">
    <name type="scientific">Coccomyxa subellipsoidea</name>
    <dbReference type="NCBI Taxonomy" id="248742"/>
    <lineage>
        <taxon>Eukaryota</taxon>
        <taxon>Viridiplantae</taxon>
        <taxon>Chlorophyta</taxon>
        <taxon>core chlorophytes</taxon>
        <taxon>Trebouxiophyceae</taxon>
        <taxon>Trebouxiophyceae incertae sedis</taxon>
        <taxon>Coccomyxaceae</taxon>
        <taxon>Coccomyxa</taxon>
    </lineage>
</organism>
<name>A0ABR2Z1N6_9CHLO</name>
<dbReference type="PANTHER" id="PTHR15074:SF0">
    <property type="entry name" value="METHYL-CPG-BINDING DOMAIN PROTEIN 4-LIKE PROTEIN"/>
    <property type="match status" value="1"/>
</dbReference>
<proteinExistence type="predicted"/>
<evidence type="ECO:0000256" key="2">
    <source>
        <dbReference type="ARBA" id="ARBA00023242"/>
    </source>
</evidence>
<dbReference type="InterPro" id="IPR045138">
    <property type="entry name" value="MeCP2/MBD4"/>
</dbReference>
<dbReference type="EMBL" id="JALJOT010000002">
    <property type="protein sequence ID" value="KAK9917509.1"/>
    <property type="molecule type" value="Genomic_DNA"/>
</dbReference>
<protein>
    <recommendedName>
        <fullName evidence="6">DNA glycosylase</fullName>
    </recommendedName>
</protein>
<dbReference type="Proteomes" id="UP001491310">
    <property type="component" value="Unassembled WGS sequence"/>
</dbReference>
<evidence type="ECO:0008006" key="6">
    <source>
        <dbReference type="Google" id="ProtNLM"/>
    </source>
</evidence>
<evidence type="ECO:0000256" key="1">
    <source>
        <dbReference type="ARBA" id="ARBA00004123"/>
    </source>
</evidence>
<dbReference type="Gene3D" id="1.10.340.30">
    <property type="entry name" value="Hypothetical protein, domain 2"/>
    <property type="match status" value="1"/>
</dbReference>
<accession>A0ABR2Z1N6</accession>
<reference evidence="4 5" key="1">
    <citation type="journal article" date="2024" name="Nat. Commun.">
        <title>Phylogenomics reveals the evolutionary origins of lichenization in chlorophyte algae.</title>
        <authorList>
            <person name="Puginier C."/>
            <person name="Libourel C."/>
            <person name="Otte J."/>
            <person name="Skaloud P."/>
            <person name="Haon M."/>
            <person name="Grisel S."/>
            <person name="Petersen M."/>
            <person name="Berrin J.G."/>
            <person name="Delaux P.M."/>
            <person name="Dal Grande F."/>
            <person name="Keller J."/>
        </authorList>
    </citation>
    <scope>NUCLEOTIDE SEQUENCE [LARGE SCALE GENOMIC DNA]</scope>
    <source>
        <strain evidence="4 5">SAG 216-7</strain>
    </source>
</reference>
<comment type="caution">
    <text evidence="4">The sequence shown here is derived from an EMBL/GenBank/DDBJ whole genome shotgun (WGS) entry which is preliminary data.</text>
</comment>
<evidence type="ECO:0000313" key="4">
    <source>
        <dbReference type="EMBL" id="KAK9917509.1"/>
    </source>
</evidence>
<feature type="compositionally biased region" description="Basic and acidic residues" evidence="3">
    <location>
        <begin position="187"/>
        <end position="202"/>
    </location>
</feature>
<sequence>MKSVIKEDMLWKQLAATKWGMKAVDLGQQAVDKSQGGWFEFCKLRLCLRSNPVSPLNLIQECYSDPWQHLVCCLLCSRTSGSHVIKATIEAFLGAFRTPSEVLEASNGELESFIDPLGLQETRIKAVKQMSQAFFEKNWVDPMEFYGCGKFTSDSWRIFCRGVKQTKGVEDPTLLRYLRWLNTGSLKDPKPQRPKATKDARIQKAAGAEQGAGRSRRKHGRGQTEPGNGRVLRSRKNGL</sequence>
<dbReference type="PANTHER" id="PTHR15074">
    <property type="entry name" value="METHYL-CPG-BINDING PROTEIN"/>
    <property type="match status" value="1"/>
</dbReference>
<feature type="region of interest" description="Disordered" evidence="3">
    <location>
        <begin position="186"/>
        <end position="239"/>
    </location>
</feature>
<comment type="subcellular location">
    <subcellularLocation>
        <location evidence="1">Nucleus</location>
    </subcellularLocation>
</comment>
<dbReference type="InterPro" id="IPR011257">
    <property type="entry name" value="DNA_glycosylase"/>
</dbReference>
<gene>
    <name evidence="4" type="ORF">WJX75_005167</name>
</gene>
<evidence type="ECO:0000256" key="3">
    <source>
        <dbReference type="SAM" id="MobiDB-lite"/>
    </source>
</evidence>
<keyword evidence="5" id="KW-1185">Reference proteome</keyword>
<evidence type="ECO:0000313" key="5">
    <source>
        <dbReference type="Proteomes" id="UP001491310"/>
    </source>
</evidence>
<dbReference type="SUPFAM" id="SSF48150">
    <property type="entry name" value="DNA-glycosylase"/>
    <property type="match status" value="1"/>
</dbReference>
<keyword evidence="2" id="KW-0539">Nucleus</keyword>